<sequence length="83" mass="9448">KNSIPVRSSVVSEFKAQYPLFEAYDKNSAYMFSFTGNVPGYSELRQVLYPELQAMYIGEKSPEEAVKDYQTKGNEVIQKARAN</sequence>
<feature type="non-terminal residue" evidence="1">
    <location>
        <position position="83"/>
    </location>
</feature>
<organism evidence="1 2">
    <name type="scientific">Marinobacter iranensis</name>
    <dbReference type="NCBI Taxonomy" id="2962607"/>
    <lineage>
        <taxon>Bacteria</taxon>
        <taxon>Pseudomonadati</taxon>
        <taxon>Pseudomonadota</taxon>
        <taxon>Gammaproteobacteria</taxon>
        <taxon>Pseudomonadales</taxon>
        <taxon>Marinobacteraceae</taxon>
        <taxon>Marinobacter</taxon>
    </lineage>
</organism>
<gene>
    <name evidence="1" type="ORF">NLU14_22570</name>
</gene>
<protein>
    <recommendedName>
        <fullName evidence="3">Sugar ABC transporter substrate-binding protein</fullName>
    </recommendedName>
</protein>
<proteinExistence type="predicted"/>
<keyword evidence="2" id="KW-1185">Reference proteome</keyword>
<dbReference type="RefSeq" id="WP_275710825.1">
    <property type="nucleotide sequence ID" value="NZ_JANCMW010000329.1"/>
</dbReference>
<feature type="non-terminal residue" evidence="1">
    <location>
        <position position="1"/>
    </location>
</feature>
<evidence type="ECO:0000313" key="2">
    <source>
        <dbReference type="Proteomes" id="UP001143391"/>
    </source>
</evidence>
<evidence type="ECO:0000313" key="1">
    <source>
        <dbReference type="EMBL" id="MDF0753015.1"/>
    </source>
</evidence>
<dbReference type="SUPFAM" id="SSF53850">
    <property type="entry name" value="Periplasmic binding protein-like II"/>
    <property type="match status" value="1"/>
</dbReference>
<reference evidence="1" key="1">
    <citation type="submission" date="2022-07" db="EMBL/GenBank/DDBJ databases">
        <title>Marinobacter iranensis a new bacterium isolate from a hipersaline lake in Iran.</title>
        <authorList>
            <person name="Mohammad A.M.A."/>
            <person name="Cristina S.-P."/>
            <person name="Antonio V."/>
        </authorList>
    </citation>
    <scope>NUCLEOTIDE SEQUENCE</scope>
    <source>
        <strain evidence="1">71-i</strain>
    </source>
</reference>
<name>A0ABT5YHA1_9GAMM</name>
<dbReference type="Gene3D" id="3.40.190.10">
    <property type="entry name" value="Periplasmic binding protein-like II"/>
    <property type="match status" value="1"/>
</dbReference>
<comment type="caution">
    <text evidence="1">The sequence shown here is derived from an EMBL/GenBank/DDBJ whole genome shotgun (WGS) entry which is preliminary data.</text>
</comment>
<dbReference type="EMBL" id="JANCMW010000329">
    <property type="protein sequence ID" value="MDF0753015.1"/>
    <property type="molecule type" value="Genomic_DNA"/>
</dbReference>
<accession>A0ABT5YHA1</accession>
<dbReference type="Proteomes" id="UP001143391">
    <property type="component" value="Unassembled WGS sequence"/>
</dbReference>
<evidence type="ECO:0008006" key="3">
    <source>
        <dbReference type="Google" id="ProtNLM"/>
    </source>
</evidence>